<reference evidence="2 3" key="2">
    <citation type="submission" date="2014-05" db="EMBL/GenBank/DDBJ databases">
        <title>Genome sequence of Streptococcus gallolyticus.</title>
        <authorList>
            <person name="Del Campo R."/>
        </authorList>
    </citation>
    <scope>NUCLEOTIDE SEQUENCE [LARGE SCALE GENOMIC DNA]</scope>
    <source>
        <strain evidence="2 3">LMG17956</strain>
    </source>
</reference>
<organism evidence="2 3">
    <name type="scientific">Streptococcus gallolyticus</name>
    <dbReference type="NCBI Taxonomy" id="315405"/>
    <lineage>
        <taxon>Bacteria</taxon>
        <taxon>Bacillati</taxon>
        <taxon>Bacillota</taxon>
        <taxon>Bacilli</taxon>
        <taxon>Lactobacillales</taxon>
        <taxon>Streptococcaceae</taxon>
        <taxon>Streptococcus</taxon>
    </lineage>
</organism>
<reference evidence="2 3" key="1">
    <citation type="submission" date="2014-02" db="EMBL/GenBank/DDBJ databases">
        <authorList>
            <person name="Manrique M."/>
        </authorList>
    </citation>
    <scope>NUCLEOTIDE SEQUENCE [LARGE SCALE GENOMIC DNA]</scope>
    <source>
        <strain evidence="2 3">LMG17956</strain>
    </source>
</reference>
<sequence length="98" mass="11718">MVYLTLILGVNLVILVFLIVKVYKFSELKSDLRVIYRSADKIHEIVTYDVIADRDKRVIDYESNFIIKYLSIFESSDRVNDRTKLLLEHENRMEDFKK</sequence>
<dbReference type="EMBL" id="CCBC010000134">
    <property type="protein sequence ID" value="CDO17680.1"/>
    <property type="molecule type" value="Genomic_DNA"/>
</dbReference>
<keyword evidence="1" id="KW-0472">Membrane</keyword>
<keyword evidence="1" id="KW-0812">Transmembrane</keyword>
<proteinExistence type="predicted"/>
<accession>A0A060RK45</accession>
<evidence type="ECO:0000256" key="1">
    <source>
        <dbReference type="SAM" id="Phobius"/>
    </source>
</evidence>
<gene>
    <name evidence="2" type="ORF">BN963_SGAL_00873</name>
</gene>
<keyword evidence="1" id="KW-1133">Transmembrane helix</keyword>
<feature type="transmembrane region" description="Helical" evidence="1">
    <location>
        <begin position="6"/>
        <end position="23"/>
    </location>
</feature>
<dbReference type="Proteomes" id="UP000027584">
    <property type="component" value="Unassembled WGS sequence"/>
</dbReference>
<dbReference type="AlphaFoldDB" id="A0A060RK45"/>
<evidence type="ECO:0000313" key="3">
    <source>
        <dbReference type="Proteomes" id="UP000027584"/>
    </source>
</evidence>
<name>A0A060RK45_9STRE</name>
<evidence type="ECO:0000313" key="2">
    <source>
        <dbReference type="EMBL" id="CDO17680.1"/>
    </source>
</evidence>
<protein>
    <submittedName>
        <fullName evidence="2">Uncharacterized protein</fullName>
    </submittedName>
</protein>
<comment type="caution">
    <text evidence="2">The sequence shown here is derived from an EMBL/GenBank/DDBJ whole genome shotgun (WGS) entry which is preliminary data.</text>
</comment>